<organism evidence="1 3">
    <name type="scientific">Pseudoalteromonas holothuriae</name>
    <dbReference type="NCBI Taxonomy" id="2963714"/>
    <lineage>
        <taxon>Bacteria</taxon>
        <taxon>Pseudomonadati</taxon>
        <taxon>Pseudomonadota</taxon>
        <taxon>Gammaproteobacteria</taxon>
        <taxon>Alteromonadales</taxon>
        <taxon>Pseudoalteromonadaceae</taxon>
        <taxon>Pseudoalteromonas</taxon>
    </lineage>
</organism>
<dbReference type="Proteomes" id="UP001152467">
    <property type="component" value="Unassembled WGS sequence"/>
</dbReference>
<gene>
    <name evidence="1" type="ORF">PSECIP111854_03837</name>
    <name evidence="2" type="ORF">PSECIP111951_03551</name>
</gene>
<accession>A0A9W4R4E1</accession>
<evidence type="ECO:0000313" key="2">
    <source>
        <dbReference type="EMBL" id="CAH9066316.1"/>
    </source>
</evidence>
<proteinExistence type="predicted"/>
<evidence type="ECO:0000313" key="1">
    <source>
        <dbReference type="EMBL" id="CAH9066183.1"/>
    </source>
</evidence>
<keyword evidence="3" id="KW-1185">Reference proteome</keyword>
<dbReference type="Proteomes" id="UP001152485">
    <property type="component" value="Unassembled WGS sequence"/>
</dbReference>
<dbReference type="EMBL" id="CAMAPD010000021">
    <property type="protein sequence ID" value="CAH9066316.1"/>
    <property type="molecule type" value="Genomic_DNA"/>
</dbReference>
<dbReference type="EMBL" id="CAMAPC010000023">
    <property type="protein sequence ID" value="CAH9066183.1"/>
    <property type="molecule type" value="Genomic_DNA"/>
</dbReference>
<name>A0A9W4R4E1_9GAMM</name>
<comment type="caution">
    <text evidence="1">The sequence shown here is derived from an EMBL/GenBank/DDBJ whole genome shotgun (WGS) entry which is preliminary data.</text>
</comment>
<evidence type="ECO:0000313" key="4">
    <source>
        <dbReference type="Proteomes" id="UP001152485"/>
    </source>
</evidence>
<sequence>MANELMLVSLLALPVISTFFAYGSIELLRFVGQKLSMG</sequence>
<dbReference type="AlphaFoldDB" id="A0A9W4R4E1"/>
<protein>
    <submittedName>
        <fullName evidence="1">Uncharacterized protein</fullName>
    </submittedName>
</protein>
<evidence type="ECO:0000313" key="3">
    <source>
        <dbReference type="Proteomes" id="UP001152467"/>
    </source>
</evidence>
<reference evidence="1 4" key="1">
    <citation type="submission" date="2022-07" db="EMBL/GenBank/DDBJ databases">
        <authorList>
            <person name="Criscuolo A."/>
        </authorList>
    </citation>
    <scope>NUCLEOTIDE SEQUENCE</scope>
    <source>
        <strain evidence="4">CIP 111951</strain>
        <strain evidence="1">CIP111854</strain>
        <strain evidence="2">CIP111951</strain>
    </source>
</reference>